<dbReference type="Gene3D" id="3.50.50.60">
    <property type="entry name" value="FAD/NAD(P)-binding domain"/>
    <property type="match status" value="1"/>
</dbReference>
<dbReference type="RefSeq" id="XP_035311938.1">
    <property type="nucleotide sequence ID" value="XM_035456047.1"/>
</dbReference>
<dbReference type="PANTHER" id="PTHR13847:SF287">
    <property type="entry name" value="FAD-DEPENDENT OXIDOREDUCTASE DOMAIN-CONTAINING PROTEIN 1"/>
    <property type="match status" value="1"/>
</dbReference>
<dbReference type="GeneID" id="100758274"/>
<evidence type="ECO:0000256" key="13">
    <source>
        <dbReference type="ARBA" id="ARBA00023136"/>
    </source>
</evidence>
<evidence type="ECO:0000256" key="7">
    <source>
        <dbReference type="ARBA" id="ARBA00022792"/>
    </source>
</evidence>
<reference evidence="19" key="3">
    <citation type="submission" date="2025-08" db="UniProtKB">
        <authorList>
            <consortium name="RefSeq"/>
        </authorList>
    </citation>
    <scope>IDENTIFICATION</scope>
    <source>
        <strain evidence="19">17A/GY</strain>
        <tissue evidence="19">Liver</tissue>
    </source>
</reference>
<evidence type="ECO:0000256" key="3">
    <source>
        <dbReference type="ARBA" id="ARBA00022448"/>
    </source>
</evidence>
<evidence type="ECO:0000256" key="6">
    <source>
        <dbReference type="ARBA" id="ARBA00022692"/>
    </source>
</evidence>
<evidence type="ECO:0000256" key="5">
    <source>
        <dbReference type="ARBA" id="ARBA00022660"/>
    </source>
</evidence>
<gene>
    <name evidence="19" type="primary">Foxred1</name>
</gene>
<dbReference type="Proteomes" id="UP001108280">
    <property type="component" value="Chromosome 4"/>
</dbReference>
<keyword evidence="3" id="KW-0813">Transport</keyword>
<evidence type="ECO:0000256" key="12">
    <source>
        <dbReference type="ARBA" id="ARBA00023128"/>
    </source>
</evidence>
<evidence type="ECO:0000256" key="1">
    <source>
        <dbReference type="ARBA" id="ARBA00001974"/>
    </source>
</evidence>
<dbReference type="SUPFAM" id="SSF51905">
    <property type="entry name" value="FAD/NAD(P)-binding domain"/>
    <property type="match status" value="1"/>
</dbReference>
<dbReference type="InterPro" id="IPR036188">
    <property type="entry name" value="FAD/NAD-bd_sf"/>
</dbReference>
<reference evidence="18" key="2">
    <citation type="journal article" date="2020" name="Biotechnol. Bioeng.">
        <title>Chromosome-scale scaffolds for the Chinese hamster reference genome assembly to facilitate the study of the CHO epigenome.</title>
        <authorList>
            <person name="Hilliard W."/>
            <person name="MacDonald M."/>
            <person name="Lee K.H."/>
        </authorList>
    </citation>
    <scope>NUCLEOTIDE SEQUENCE [LARGE SCALE GENOMIC DNA]</scope>
    <source>
        <strain evidence="18">17A/GY</strain>
    </source>
</reference>
<sequence length="492" mass="55124">MFRRVLRLGLTPGRPNRGLRTRRGGFILDWDAKVSDFKKKIECMLPGKQWGMPYDTSYLPPKQSDVVIIGGGILGLSVAFWLKKMESSRGAIRVLVVEQDHTFFFSQYSRASSTGPSVGGIWQQFSVPENVQLSLFSINFLRNINEYLAVVDAPLVDLQFNPSGCLLLASEKNAATLESNVKMQRQEGAKVCLISPEQLQNKFPWINIEGVALASYGMEDEGWFDAWSLFQGLRRKVQSMGVLLYQGEVTRFITSSRQMETTSGEQVVLRRIHEVQVKMNNSLEYQPVECAVVINAAGAWSGQVAELAGIGKGLPGTLQGTKLPVEPRKRYVHLWHCPQGPGLETPLVADINGVYFRREGLGSNYLGGCSPTEEEEPDPTNLEVDHDFFQNKVWPHLVQRVPSFKTLKVQSNWAGYYDYNTFDQNGVVGPHPLVVNMYFATGFSGHGLQHAPGIGRAVAEMVLEGQFKTIDMSPFLFNRFYLGEKLQEYNIL</sequence>
<evidence type="ECO:0000313" key="18">
    <source>
        <dbReference type="Proteomes" id="UP001108280"/>
    </source>
</evidence>
<organism evidence="18 19">
    <name type="scientific">Cricetulus griseus</name>
    <name type="common">Chinese hamster</name>
    <name type="synonym">Cricetulus barabensis griseus</name>
    <dbReference type="NCBI Taxonomy" id="10029"/>
    <lineage>
        <taxon>Eukaryota</taxon>
        <taxon>Metazoa</taxon>
        <taxon>Chordata</taxon>
        <taxon>Craniata</taxon>
        <taxon>Vertebrata</taxon>
        <taxon>Euteleostomi</taxon>
        <taxon>Mammalia</taxon>
        <taxon>Eutheria</taxon>
        <taxon>Euarchontoglires</taxon>
        <taxon>Glires</taxon>
        <taxon>Rodentia</taxon>
        <taxon>Myomorpha</taxon>
        <taxon>Muroidea</taxon>
        <taxon>Cricetidae</taxon>
        <taxon>Cricetinae</taxon>
        <taxon>Cricetulus</taxon>
    </lineage>
</organism>
<evidence type="ECO:0000259" key="17">
    <source>
        <dbReference type="Pfam" id="PF01266"/>
    </source>
</evidence>
<keyword evidence="10" id="KW-1133">Transmembrane helix</keyword>
<dbReference type="GO" id="GO:0005743">
    <property type="term" value="C:mitochondrial inner membrane"/>
    <property type="evidence" value="ECO:0007669"/>
    <property type="project" value="UniProtKB-SubCell"/>
</dbReference>
<evidence type="ECO:0000256" key="15">
    <source>
        <dbReference type="ARBA" id="ARBA00046185"/>
    </source>
</evidence>
<dbReference type="Gene3D" id="3.30.9.10">
    <property type="entry name" value="D-Amino Acid Oxidase, subunit A, domain 2"/>
    <property type="match status" value="1"/>
</dbReference>
<protein>
    <recommendedName>
        <fullName evidence="14">FAD-dependent oxidoreductase domain-containing protein 1</fullName>
    </recommendedName>
</protein>
<dbReference type="AlphaFoldDB" id="A0A9J7GU43"/>
<proteinExistence type="predicted"/>
<evidence type="ECO:0000256" key="2">
    <source>
        <dbReference type="ARBA" id="ARBA00004434"/>
    </source>
</evidence>
<evidence type="ECO:0000256" key="14">
    <source>
        <dbReference type="ARBA" id="ARBA00039785"/>
    </source>
</evidence>
<keyword evidence="18" id="KW-1185">Reference proteome</keyword>
<keyword evidence="11" id="KW-0560">Oxidoreductase</keyword>
<comment type="cofactor">
    <cofactor evidence="1">
        <name>FAD</name>
        <dbReference type="ChEBI" id="CHEBI:57692"/>
    </cofactor>
</comment>
<evidence type="ECO:0000256" key="10">
    <source>
        <dbReference type="ARBA" id="ARBA00022989"/>
    </source>
</evidence>
<dbReference type="RefSeq" id="XP_035299452.1">
    <property type="nucleotide sequence ID" value="XM_035443561.1"/>
</dbReference>
<keyword evidence="9" id="KW-0249">Electron transport</keyword>
<accession>A0A9J7GU43</accession>
<keyword evidence="7" id="KW-0999">Mitochondrion inner membrane</keyword>
<comment type="subcellular location">
    <subcellularLocation>
        <location evidence="2">Mitochondrion inner membrane</location>
        <topology evidence="2">Single-pass membrane protein</topology>
    </subcellularLocation>
</comment>
<evidence type="ECO:0000256" key="4">
    <source>
        <dbReference type="ARBA" id="ARBA00022630"/>
    </source>
</evidence>
<keyword evidence="8" id="KW-0274">FAD</keyword>
<keyword evidence="13" id="KW-0472">Membrane</keyword>
<reference evidence="18" key="1">
    <citation type="journal article" date="2018" name="Biotechnol. Bioeng.">
        <title>A reference genome of the Chinese hamster based on a hybrid assembly strategy.</title>
        <authorList>
            <person name="Rupp O."/>
            <person name="MacDonald M.L."/>
            <person name="Li S."/>
            <person name="Dhiman H."/>
            <person name="Polson S."/>
            <person name="Griep S."/>
            <person name="Heffner K."/>
            <person name="Hernandez I."/>
            <person name="Brinkrolf K."/>
            <person name="Jadhav V."/>
            <person name="Samoudi M."/>
            <person name="Hao H."/>
            <person name="Kingham B."/>
            <person name="Goesmann A."/>
            <person name="Betenbaugh M.J."/>
            <person name="Lewis N.E."/>
            <person name="Borth N."/>
            <person name="Lee K.H."/>
        </authorList>
    </citation>
    <scope>NUCLEOTIDE SEQUENCE [LARGE SCALE GENOMIC DNA]</scope>
    <source>
        <strain evidence="18">17A/GY</strain>
    </source>
</reference>
<dbReference type="OrthoDB" id="424974at2759"/>
<evidence type="ECO:0000256" key="8">
    <source>
        <dbReference type="ARBA" id="ARBA00022827"/>
    </source>
</evidence>
<dbReference type="Pfam" id="PF01266">
    <property type="entry name" value="DAO"/>
    <property type="match status" value="1"/>
</dbReference>
<dbReference type="PANTHER" id="PTHR13847">
    <property type="entry name" value="SARCOSINE DEHYDROGENASE-RELATED"/>
    <property type="match status" value="1"/>
</dbReference>
<evidence type="ECO:0000256" key="16">
    <source>
        <dbReference type="ARBA" id="ARBA00062907"/>
    </source>
</evidence>
<keyword evidence="6" id="KW-0812">Transmembrane</keyword>
<dbReference type="InterPro" id="IPR006076">
    <property type="entry name" value="FAD-dep_OxRdtase"/>
</dbReference>
<comment type="function">
    <text evidence="15">Required for the assembly of the mitochondrial membrane respiratory chain NADH dehydrogenase (Complex I). Involved in mid-late stages of complex I assembly.</text>
</comment>
<feature type="domain" description="FAD dependent oxidoreductase" evidence="17">
    <location>
        <begin position="65"/>
        <end position="461"/>
    </location>
</feature>
<dbReference type="CTD" id="55572"/>
<name>A0A9J7GU43_CRIGR</name>
<comment type="subunit">
    <text evidence="16">Associates with components of the mitochondrial respiratory chain complex I.</text>
</comment>
<evidence type="ECO:0000256" key="11">
    <source>
        <dbReference type="ARBA" id="ARBA00023002"/>
    </source>
</evidence>
<keyword evidence="4" id="KW-0285">Flavoprotein</keyword>
<keyword evidence="12" id="KW-0496">Mitochondrion</keyword>
<dbReference type="FunFam" id="3.30.9.10:FF:000155">
    <property type="entry name" value="FAD-dependent oxidoreductase domain-containing 1"/>
    <property type="match status" value="1"/>
</dbReference>
<evidence type="ECO:0000256" key="9">
    <source>
        <dbReference type="ARBA" id="ARBA00022982"/>
    </source>
</evidence>
<dbReference type="GO" id="GO:0016491">
    <property type="term" value="F:oxidoreductase activity"/>
    <property type="evidence" value="ECO:0007669"/>
    <property type="project" value="UniProtKB-KW"/>
</dbReference>
<keyword evidence="5" id="KW-0679">Respiratory chain</keyword>
<dbReference type="GO" id="GO:0032981">
    <property type="term" value="P:mitochondrial respiratory chain complex I assembly"/>
    <property type="evidence" value="ECO:0007669"/>
    <property type="project" value="TreeGrafter"/>
</dbReference>
<evidence type="ECO:0000313" key="19">
    <source>
        <dbReference type="RefSeq" id="XP_035299452.1"/>
    </source>
</evidence>